<keyword evidence="4" id="KW-1185">Reference proteome</keyword>
<dbReference type="InterPro" id="IPR036761">
    <property type="entry name" value="TTHA0802/YceI-like_sf"/>
</dbReference>
<dbReference type="PROSITE" id="PS50005">
    <property type="entry name" value="TPR"/>
    <property type="match status" value="2"/>
</dbReference>
<reference evidence="3 4" key="1">
    <citation type="submission" date="2017-06" db="EMBL/GenBank/DDBJ databases">
        <authorList>
            <person name="Kim H.J."/>
            <person name="Triplett B.A."/>
        </authorList>
    </citation>
    <scope>NUCLEOTIDE SEQUENCE [LARGE SCALE GENOMIC DNA]</scope>
    <source>
        <strain evidence="3 4">DSM 19307</strain>
    </source>
</reference>
<gene>
    <name evidence="3" type="ORF">SAMN05421640_1209</name>
</gene>
<evidence type="ECO:0000256" key="1">
    <source>
        <dbReference type="PROSITE-ProRule" id="PRU00339"/>
    </source>
</evidence>
<evidence type="ECO:0000259" key="2">
    <source>
        <dbReference type="SMART" id="SM00867"/>
    </source>
</evidence>
<feature type="domain" description="Lipid/polyisoprenoid-binding YceI-like" evidence="2">
    <location>
        <begin position="29"/>
        <end position="200"/>
    </location>
</feature>
<dbReference type="Gene3D" id="2.40.128.110">
    <property type="entry name" value="Lipid/polyisoprenoid-binding, YceI-like"/>
    <property type="match status" value="1"/>
</dbReference>
<dbReference type="SUPFAM" id="SSF48452">
    <property type="entry name" value="TPR-like"/>
    <property type="match status" value="1"/>
</dbReference>
<dbReference type="Pfam" id="PF13424">
    <property type="entry name" value="TPR_12"/>
    <property type="match status" value="1"/>
</dbReference>
<dbReference type="InterPro" id="IPR019734">
    <property type="entry name" value="TPR_rpt"/>
</dbReference>
<evidence type="ECO:0000313" key="4">
    <source>
        <dbReference type="Proteomes" id="UP000198393"/>
    </source>
</evidence>
<protein>
    <submittedName>
        <fullName evidence="3">Polyisoprenoid-binding protein YceI</fullName>
    </submittedName>
</protein>
<feature type="repeat" description="TPR" evidence="1">
    <location>
        <begin position="284"/>
        <end position="317"/>
    </location>
</feature>
<dbReference type="PANTHER" id="PTHR34406">
    <property type="entry name" value="PROTEIN YCEI"/>
    <property type="match status" value="1"/>
</dbReference>
<dbReference type="SMART" id="SM00028">
    <property type="entry name" value="TPR"/>
    <property type="match status" value="2"/>
</dbReference>
<feature type="repeat" description="TPR" evidence="1">
    <location>
        <begin position="250"/>
        <end position="283"/>
    </location>
</feature>
<proteinExistence type="predicted"/>
<dbReference type="Pfam" id="PF04264">
    <property type="entry name" value="YceI"/>
    <property type="match status" value="1"/>
</dbReference>
<dbReference type="InterPro" id="IPR011990">
    <property type="entry name" value="TPR-like_helical_dom_sf"/>
</dbReference>
<dbReference type="Gene3D" id="1.25.40.10">
    <property type="entry name" value="Tetratricopeptide repeat domain"/>
    <property type="match status" value="1"/>
</dbReference>
<dbReference type="RefSeq" id="WP_089355960.1">
    <property type="nucleotide sequence ID" value="NZ_FZPD01000002.1"/>
</dbReference>
<organism evidence="3 4">
    <name type="scientific">Ekhidna lutea</name>
    <dbReference type="NCBI Taxonomy" id="447679"/>
    <lineage>
        <taxon>Bacteria</taxon>
        <taxon>Pseudomonadati</taxon>
        <taxon>Bacteroidota</taxon>
        <taxon>Cytophagia</taxon>
        <taxon>Cytophagales</taxon>
        <taxon>Reichenbachiellaceae</taxon>
        <taxon>Ekhidna</taxon>
    </lineage>
</organism>
<dbReference type="SMART" id="SM00867">
    <property type="entry name" value="YceI"/>
    <property type="match status" value="1"/>
</dbReference>
<dbReference type="OrthoDB" id="9811006at2"/>
<dbReference type="InterPro" id="IPR007372">
    <property type="entry name" value="Lipid/polyisoprenoid-bd_YceI"/>
</dbReference>
<dbReference type="SUPFAM" id="SSF101874">
    <property type="entry name" value="YceI-like"/>
    <property type="match status" value="1"/>
</dbReference>
<dbReference type="PANTHER" id="PTHR34406:SF1">
    <property type="entry name" value="PROTEIN YCEI"/>
    <property type="match status" value="1"/>
</dbReference>
<sequence length="329" mass="37089">MKNLLSIATSLLIAQLTFGQVNSIDPTEIFPIERSHSYVGFQIKYMGYAMVRGRFEDFSGTVRYNPGDIEKTSVTMSVDVGSIDTDGEWRDKDLKSDNWFDAEKYPKMYFESTSVEKTNEGFNITGDLTIKETTKQVVINMNPPSGIMKDVRGDSQVIFTGSLTIDRTDYGVKGERWSVVKEGITGVDDMVNIELSILCKRINEDNFRRWVSNVDRPQGKLYSIIQDKGLKAGLKAFDEMLADTASNVNVNALNLAAYMLLKEGKVEEASKAFKRNLEAFPDDANSYDSYAESLLYMGNYEMALKNYQKAYALDPDNMNAKAIIRVLEK</sequence>
<keyword evidence="1" id="KW-0802">TPR repeat</keyword>
<dbReference type="PROSITE" id="PS50293">
    <property type="entry name" value="TPR_REGION"/>
    <property type="match status" value="1"/>
</dbReference>
<dbReference type="AlphaFoldDB" id="A0A239HA44"/>
<name>A0A239HA44_EKHLU</name>
<accession>A0A239HA44</accession>
<dbReference type="Proteomes" id="UP000198393">
    <property type="component" value="Unassembled WGS sequence"/>
</dbReference>
<dbReference type="EMBL" id="FZPD01000002">
    <property type="protein sequence ID" value="SNS78015.1"/>
    <property type="molecule type" value="Genomic_DNA"/>
</dbReference>
<evidence type="ECO:0000313" key="3">
    <source>
        <dbReference type="EMBL" id="SNS78015.1"/>
    </source>
</evidence>